<evidence type="ECO:0000259" key="6">
    <source>
        <dbReference type="Pfam" id="PF07638"/>
    </source>
</evidence>
<evidence type="ECO:0000313" key="7">
    <source>
        <dbReference type="EMBL" id="QDV06569.1"/>
    </source>
</evidence>
<dbReference type="InterPro" id="IPR053812">
    <property type="entry name" value="HTH_Sigma70_ECF-like"/>
</dbReference>
<dbReference type="EMBL" id="CP036434">
    <property type="protein sequence ID" value="QDV06569.1"/>
    <property type="molecule type" value="Genomic_DNA"/>
</dbReference>
<dbReference type="GO" id="GO:0006352">
    <property type="term" value="P:DNA-templated transcription initiation"/>
    <property type="evidence" value="ECO:0007669"/>
    <property type="project" value="InterPro"/>
</dbReference>
<dbReference type="Gene3D" id="1.10.1740.10">
    <property type="match status" value="1"/>
</dbReference>
<evidence type="ECO:0000256" key="3">
    <source>
        <dbReference type="ARBA" id="ARBA00023082"/>
    </source>
</evidence>
<dbReference type="AlphaFoldDB" id="A0A518ER62"/>
<name>A0A518ER62_9BACT</name>
<dbReference type="InterPro" id="IPR039425">
    <property type="entry name" value="RNA_pol_sigma-70-like"/>
</dbReference>
<dbReference type="GO" id="GO:0016987">
    <property type="term" value="F:sigma factor activity"/>
    <property type="evidence" value="ECO:0007669"/>
    <property type="project" value="UniProtKB-KW"/>
</dbReference>
<dbReference type="Pfam" id="PF07638">
    <property type="entry name" value="Sigma70_ECF"/>
    <property type="match status" value="1"/>
</dbReference>
<accession>A0A518ER62</accession>
<dbReference type="PANTHER" id="PTHR43133">
    <property type="entry name" value="RNA POLYMERASE ECF-TYPE SIGMA FACTO"/>
    <property type="match status" value="1"/>
</dbReference>
<dbReference type="Proteomes" id="UP000320390">
    <property type="component" value="Chromosome"/>
</dbReference>
<organism evidence="7 8">
    <name type="scientific">Saltatorellus ferox</name>
    <dbReference type="NCBI Taxonomy" id="2528018"/>
    <lineage>
        <taxon>Bacteria</taxon>
        <taxon>Pseudomonadati</taxon>
        <taxon>Planctomycetota</taxon>
        <taxon>Planctomycetia</taxon>
        <taxon>Planctomycetia incertae sedis</taxon>
        <taxon>Saltatorellus</taxon>
    </lineage>
</organism>
<comment type="similarity">
    <text evidence="1">Belongs to the sigma-70 factor family. ECF subfamily.</text>
</comment>
<dbReference type="SUPFAM" id="SSF88946">
    <property type="entry name" value="Sigma2 domain of RNA polymerase sigma factors"/>
    <property type="match status" value="1"/>
</dbReference>
<dbReference type="RefSeq" id="WP_145196860.1">
    <property type="nucleotide sequence ID" value="NZ_CP036434.1"/>
</dbReference>
<dbReference type="InterPro" id="IPR013325">
    <property type="entry name" value="RNA_pol_sigma_r2"/>
</dbReference>
<evidence type="ECO:0000256" key="4">
    <source>
        <dbReference type="ARBA" id="ARBA00023125"/>
    </source>
</evidence>
<evidence type="ECO:0000256" key="5">
    <source>
        <dbReference type="ARBA" id="ARBA00023163"/>
    </source>
</evidence>
<proteinExistence type="inferred from homology"/>
<dbReference type="PANTHER" id="PTHR43133:SF8">
    <property type="entry name" value="RNA POLYMERASE SIGMA FACTOR HI_1459-RELATED"/>
    <property type="match status" value="1"/>
</dbReference>
<keyword evidence="2" id="KW-0805">Transcription regulation</keyword>
<reference evidence="7 8" key="1">
    <citation type="submission" date="2019-02" db="EMBL/GenBank/DDBJ databases">
        <title>Deep-cultivation of Planctomycetes and their phenomic and genomic characterization uncovers novel biology.</title>
        <authorList>
            <person name="Wiegand S."/>
            <person name="Jogler M."/>
            <person name="Boedeker C."/>
            <person name="Pinto D."/>
            <person name="Vollmers J."/>
            <person name="Rivas-Marin E."/>
            <person name="Kohn T."/>
            <person name="Peeters S.H."/>
            <person name="Heuer A."/>
            <person name="Rast P."/>
            <person name="Oberbeckmann S."/>
            <person name="Bunk B."/>
            <person name="Jeske O."/>
            <person name="Meyerdierks A."/>
            <person name="Storesund J.E."/>
            <person name="Kallscheuer N."/>
            <person name="Luecker S."/>
            <person name="Lage O.M."/>
            <person name="Pohl T."/>
            <person name="Merkel B.J."/>
            <person name="Hornburger P."/>
            <person name="Mueller R.-W."/>
            <person name="Bruemmer F."/>
            <person name="Labrenz M."/>
            <person name="Spormann A.M."/>
            <person name="Op den Camp H."/>
            <person name="Overmann J."/>
            <person name="Amann R."/>
            <person name="Jetten M.S.M."/>
            <person name="Mascher T."/>
            <person name="Medema M.H."/>
            <person name="Devos D.P."/>
            <person name="Kaster A.-K."/>
            <person name="Ovreas L."/>
            <person name="Rohde M."/>
            <person name="Galperin M.Y."/>
            <person name="Jogler C."/>
        </authorList>
    </citation>
    <scope>NUCLEOTIDE SEQUENCE [LARGE SCALE GENOMIC DNA]</scope>
    <source>
        <strain evidence="7 8">Poly30</strain>
    </source>
</reference>
<gene>
    <name evidence="7" type="ORF">Poly30_20790</name>
</gene>
<sequence length="189" mass="21214">MKSDETVTQWIQGIKGGDEHAAEMIWQRFFQRVCGLANQRLGSTPRAASDSEDVALSAIHALYRGARDDRFRQLQSREDLWNLLAVITIRKSIDARRRSHAREGVSGSSGSDVDDVADPLSLFGGANTCSLDALCATGHEMVESLEEKLRPVAMLRLEGYSNQEIASKLGRSLPTIERYLRMIRHQWQE</sequence>
<evidence type="ECO:0000256" key="2">
    <source>
        <dbReference type="ARBA" id="ARBA00023015"/>
    </source>
</evidence>
<keyword evidence="4" id="KW-0238">DNA-binding</keyword>
<evidence type="ECO:0000313" key="8">
    <source>
        <dbReference type="Proteomes" id="UP000320390"/>
    </source>
</evidence>
<keyword evidence="5" id="KW-0804">Transcription</keyword>
<evidence type="ECO:0000256" key="1">
    <source>
        <dbReference type="ARBA" id="ARBA00010641"/>
    </source>
</evidence>
<keyword evidence="8" id="KW-1185">Reference proteome</keyword>
<feature type="domain" description="RNA polymerase sigma-70 ECF-like HTH" evidence="6">
    <location>
        <begin position="5"/>
        <end position="187"/>
    </location>
</feature>
<dbReference type="InterPro" id="IPR013324">
    <property type="entry name" value="RNA_pol_sigma_r3/r4-like"/>
</dbReference>
<protein>
    <submittedName>
        <fullName evidence="7">RNA polymerase sigma factor</fullName>
    </submittedName>
</protein>
<dbReference type="OrthoDB" id="291381at2"/>
<keyword evidence="3" id="KW-0731">Sigma factor</keyword>
<dbReference type="Gene3D" id="1.10.10.10">
    <property type="entry name" value="Winged helix-like DNA-binding domain superfamily/Winged helix DNA-binding domain"/>
    <property type="match status" value="1"/>
</dbReference>
<dbReference type="SUPFAM" id="SSF88659">
    <property type="entry name" value="Sigma3 and sigma4 domains of RNA polymerase sigma factors"/>
    <property type="match status" value="1"/>
</dbReference>
<dbReference type="GO" id="GO:0003677">
    <property type="term" value="F:DNA binding"/>
    <property type="evidence" value="ECO:0007669"/>
    <property type="project" value="UniProtKB-KW"/>
</dbReference>
<dbReference type="InterPro" id="IPR036388">
    <property type="entry name" value="WH-like_DNA-bd_sf"/>
</dbReference>